<feature type="compositionally biased region" description="Basic and acidic residues" evidence="14">
    <location>
        <begin position="251"/>
        <end position="261"/>
    </location>
</feature>
<accession>A0A8K0UE17</accession>
<comment type="cofactor">
    <cofactor evidence="1 13">
        <name>heme</name>
        <dbReference type="ChEBI" id="CHEBI:30413"/>
    </cofactor>
</comment>
<evidence type="ECO:0000256" key="6">
    <source>
        <dbReference type="ARBA" id="ARBA00022692"/>
    </source>
</evidence>
<dbReference type="Pfam" id="PF00067">
    <property type="entry name" value="p450"/>
    <property type="match status" value="1"/>
</dbReference>
<proteinExistence type="inferred from homology"/>
<dbReference type="OrthoDB" id="1470350at2759"/>
<comment type="subcellular location">
    <subcellularLocation>
        <location evidence="2">Membrane</location>
    </subcellularLocation>
</comment>
<dbReference type="SUPFAM" id="SSF48264">
    <property type="entry name" value="Cytochrome P450"/>
    <property type="match status" value="2"/>
</dbReference>
<evidence type="ECO:0000256" key="13">
    <source>
        <dbReference type="PIRSR" id="PIRSR602401-1"/>
    </source>
</evidence>
<dbReference type="PANTHER" id="PTHR24305">
    <property type="entry name" value="CYTOCHROME P450"/>
    <property type="match status" value="1"/>
</dbReference>
<evidence type="ECO:0000256" key="4">
    <source>
        <dbReference type="ARBA" id="ARBA00010617"/>
    </source>
</evidence>
<sequence>MPLLLVVLVVPVAVALYVASTFIVLLVRQHLSPLRSLPGPPSPSFFLGNLREMHDQENNGLVHRWSSLYGPTFVYRGFLSGCRLMTTDPVAASYILGRAYDFPKPDFVRDGLSDMIGGHEGILVVEGEDHRRQRKVLTPAFSASHIRSLSPIFWQKAVELRSIWLDIISSSHAHPHAPAPPDPLTPSGSTAMHDQPASPTLSRSSTSGQSSSFLPNPFSSFVSSKVAPSPDVNSTGTRRRTRMQEGVLPTSEKDKPDTWSDGRGPRVDVLAWFARATLDVIGEAGFGYTFDSLSGGKESELAQAFGVIFSTARKFRVLTILQVWFPILRKFQRQPTELKEAHETMHRIGLGLIEEKRTEIMSEKSSAFASEGNTDGRDILSVLIRSNLSSDPSQRLSTSETLCQISTFLAAGHETTASALTWSLYALASAPAVQHKLRAELRSISAPSLSSPSSSESSPPSPYPAPSAEDLTEIFTCQYLDAVVREVLRVHSPVTSTMRVAAHDNVIPLSPSLSSPSSPSIKVNKGDIISIPISALNQSVEDWGEDGRVFRPERWLHDHEGQGWERRSRVQGLWGNMLTFLNGNPINGNRACIGWRFAINE</sequence>
<keyword evidence="9" id="KW-0560">Oxidoreductase</keyword>
<evidence type="ECO:0000256" key="1">
    <source>
        <dbReference type="ARBA" id="ARBA00001971"/>
    </source>
</evidence>
<evidence type="ECO:0000256" key="7">
    <source>
        <dbReference type="ARBA" id="ARBA00022723"/>
    </source>
</evidence>
<evidence type="ECO:0000256" key="3">
    <source>
        <dbReference type="ARBA" id="ARBA00004721"/>
    </source>
</evidence>
<comment type="similarity">
    <text evidence="4">Belongs to the cytochrome P450 family.</text>
</comment>
<dbReference type="GO" id="GO:0016705">
    <property type="term" value="F:oxidoreductase activity, acting on paired donors, with incorporation or reduction of molecular oxygen"/>
    <property type="evidence" value="ECO:0007669"/>
    <property type="project" value="InterPro"/>
</dbReference>
<feature type="region of interest" description="Disordered" evidence="14">
    <location>
        <begin position="446"/>
        <end position="467"/>
    </location>
</feature>
<evidence type="ECO:0000256" key="10">
    <source>
        <dbReference type="ARBA" id="ARBA00023004"/>
    </source>
</evidence>
<evidence type="ECO:0000256" key="12">
    <source>
        <dbReference type="ARBA" id="ARBA00023136"/>
    </source>
</evidence>
<keyword evidence="16" id="KW-1185">Reference proteome</keyword>
<evidence type="ECO:0000256" key="8">
    <source>
        <dbReference type="ARBA" id="ARBA00022989"/>
    </source>
</evidence>
<dbReference type="GO" id="GO:0016020">
    <property type="term" value="C:membrane"/>
    <property type="evidence" value="ECO:0007669"/>
    <property type="project" value="UniProtKB-SubCell"/>
</dbReference>
<keyword evidence="6" id="KW-0812">Transmembrane</keyword>
<dbReference type="InterPro" id="IPR050121">
    <property type="entry name" value="Cytochrome_P450_monoxygenase"/>
</dbReference>
<dbReference type="PANTHER" id="PTHR24305:SF166">
    <property type="entry name" value="CYTOCHROME P450 12A4, MITOCHONDRIAL-RELATED"/>
    <property type="match status" value="1"/>
</dbReference>
<keyword evidence="12" id="KW-0472">Membrane</keyword>
<dbReference type="GO" id="GO:0004497">
    <property type="term" value="F:monooxygenase activity"/>
    <property type="evidence" value="ECO:0007669"/>
    <property type="project" value="UniProtKB-KW"/>
</dbReference>
<keyword evidence="5 13" id="KW-0349">Heme</keyword>
<evidence type="ECO:0000313" key="15">
    <source>
        <dbReference type="EMBL" id="KAH8077247.1"/>
    </source>
</evidence>
<evidence type="ECO:0000313" key="16">
    <source>
        <dbReference type="Proteomes" id="UP000813824"/>
    </source>
</evidence>
<organism evidence="15 16">
    <name type="scientific">Cristinia sonorae</name>
    <dbReference type="NCBI Taxonomy" id="1940300"/>
    <lineage>
        <taxon>Eukaryota</taxon>
        <taxon>Fungi</taxon>
        <taxon>Dikarya</taxon>
        <taxon>Basidiomycota</taxon>
        <taxon>Agaricomycotina</taxon>
        <taxon>Agaricomycetes</taxon>
        <taxon>Agaricomycetidae</taxon>
        <taxon>Agaricales</taxon>
        <taxon>Pleurotineae</taxon>
        <taxon>Stephanosporaceae</taxon>
        <taxon>Cristinia</taxon>
    </lineage>
</organism>
<dbReference type="GO" id="GO:0020037">
    <property type="term" value="F:heme binding"/>
    <property type="evidence" value="ECO:0007669"/>
    <property type="project" value="InterPro"/>
</dbReference>
<evidence type="ECO:0000256" key="2">
    <source>
        <dbReference type="ARBA" id="ARBA00004370"/>
    </source>
</evidence>
<dbReference type="Gene3D" id="1.10.630.10">
    <property type="entry name" value="Cytochrome P450"/>
    <property type="match status" value="2"/>
</dbReference>
<dbReference type="AlphaFoldDB" id="A0A8K0UE17"/>
<dbReference type="PRINTS" id="PR00385">
    <property type="entry name" value="P450"/>
</dbReference>
<keyword evidence="7 13" id="KW-0479">Metal-binding</keyword>
<dbReference type="InterPro" id="IPR036396">
    <property type="entry name" value="Cyt_P450_sf"/>
</dbReference>
<keyword evidence="10 13" id="KW-0408">Iron</keyword>
<feature type="compositionally biased region" description="Low complexity" evidence="14">
    <location>
        <begin position="198"/>
        <end position="224"/>
    </location>
</feature>
<dbReference type="GO" id="GO:0005506">
    <property type="term" value="F:iron ion binding"/>
    <property type="evidence" value="ECO:0007669"/>
    <property type="project" value="InterPro"/>
</dbReference>
<keyword evidence="8" id="KW-1133">Transmembrane helix</keyword>
<feature type="binding site" description="axial binding residue" evidence="13">
    <location>
        <position position="592"/>
    </location>
    <ligand>
        <name>heme</name>
        <dbReference type="ChEBI" id="CHEBI:30413"/>
    </ligand>
    <ligandPart>
        <name>Fe</name>
        <dbReference type="ChEBI" id="CHEBI:18248"/>
    </ligandPart>
</feature>
<reference evidence="15" key="1">
    <citation type="journal article" date="2021" name="New Phytol.">
        <title>Evolutionary innovations through gain and loss of genes in the ectomycorrhizal Boletales.</title>
        <authorList>
            <person name="Wu G."/>
            <person name="Miyauchi S."/>
            <person name="Morin E."/>
            <person name="Kuo A."/>
            <person name="Drula E."/>
            <person name="Varga T."/>
            <person name="Kohler A."/>
            <person name="Feng B."/>
            <person name="Cao Y."/>
            <person name="Lipzen A."/>
            <person name="Daum C."/>
            <person name="Hundley H."/>
            <person name="Pangilinan J."/>
            <person name="Johnson J."/>
            <person name="Barry K."/>
            <person name="LaButti K."/>
            <person name="Ng V."/>
            <person name="Ahrendt S."/>
            <person name="Min B."/>
            <person name="Choi I.G."/>
            <person name="Park H."/>
            <person name="Plett J.M."/>
            <person name="Magnuson J."/>
            <person name="Spatafora J.W."/>
            <person name="Nagy L.G."/>
            <person name="Henrissat B."/>
            <person name="Grigoriev I.V."/>
            <person name="Yang Z.L."/>
            <person name="Xu J."/>
            <person name="Martin F.M."/>
        </authorList>
    </citation>
    <scope>NUCLEOTIDE SEQUENCE</scope>
    <source>
        <strain evidence="15">KKN 215</strain>
    </source>
</reference>
<keyword evidence="11" id="KW-0503">Monooxygenase</keyword>
<evidence type="ECO:0000256" key="11">
    <source>
        <dbReference type="ARBA" id="ARBA00023033"/>
    </source>
</evidence>
<comment type="caution">
    <text evidence="15">The sequence shown here is derived from an EMBL/GenBank/DDBJ whole genome shotgun (WGS) entry which is preliminary data.</text>
</comment>
<gene>
    <name evidence="15" type="ORF">BXZ70DRAFT_962853</name>
</gene>
<dbReference type="InterPro" id="IPR002401">
    <property type="entry name" value="Cyt_P450_E_grp-I"/>
</dbReference>
<dbReference type="Proteomes" id="UP000813824">
    <property type="component" value="Unassembled WGS sequence"/>
</dbReference>
<dbReference type="InterPro" id="IPR001128">
    <property type="entry name" value="Cyt_P450"/>
</dbReference>
<dbReference type="EMBL" id="JAEVFJ010000065">
    <property type="protein sequence ID" value="KAH8077247.1"/>
    <property type="molecule type" value="Genomic_DNA"/>
</dbReference>
<evidence type="ECO:0000256" key="5">
    <source>
        <dbReference type="ARBA" id="ARBA00022617"/>
    </source>
</evidence>
<comment type="pathway">
    <text evidence="3">Secondary metabolite biosynthesis; terpenoid biosynthesis.</text>
</comment>
<evidence type="ECO:0000256" key="9">
    <source>
        <dbReference type="ARBA" id="ARBA00023002"/>
    </source>
</evidence>
<feature type="compositionally biased region" description="Low complexity" evidence="14">
    <location>
        <begin position="446"/>
        <end position="458"/>
    </location>
</feature>
<name>A0A8K0UE17_9AGAR</name>
<evidence type="ECO:0000256" key="14">
    <source>
        <dbReference type="SAM" id="MobiDB-lite"/>
    </source>
</evidence>
<dbReference type="PRINTS" id="PR00463">
    <property type="entry name" value="EP450I"/>
</dbReference>
<protein>
    <submittedName>
        <fullName evidence="15">Cytochrome P450</fullName>
    </submittedName>
</protein>
<feature type="region of interest" description="Disordered" evidence="14">
    <location>
        <begin position="174"/>
        <end position="261"/>
    </location>
</feature>